<accession>A0A3B0UAI9</accession>
<keyword evidence="1" id="KW-0812">Transmembrane</keyword>
<dbReference type="SUPFAM" id="SSF103481">
    <property type="entry name" value="Multidrug resistance efflux transporter EmrE"/>
    <property type="match status" value="1"/>
</dbReference>
<feature type="transmembrane region" description="Helical" evidence="1">
    <location>
        <begin position="249"/>
        <end position="267"/>
    </location>
</feature>
<feature type="transmembrane region" description="Helical" evidence="1">
    <location>
        <begin position="39"/>
        <end position="57"/>
    </location>
</feature>
<reference evidence="3" key="1">
    <citation type="submission" date="2018-06" db="EMBL/GenBank/DDBJ databases">
        <authorList>
            <person name="Zhirakovskaya E."/>
        </authorList>
    </citation>
    <scope>NUCLEOTIDE SEQUENCE</scope>
</reference>
<feature type="domain" description="EamA" evidence="2">
    <location>
        <begin position="159"/>
        <end position="274"/>
    </location>
</feature>
<feature type="transmembrane region" description="Helical" evidence="1">
    <location>
        <begin position="69"/>
        <end position="89"/>
    </location>
</feature>
<dbReference type="Gene3D" id="1.10.3730.20">
    <property type="match status" value="1"/>
</dbReference>
<feature type="non-terminal residue" evidence="3">
    <location>
        <position position="276"/>
    </location>
</feature>
<dbReference type="GO" id="GO:0016020">
    <property type="term" value="C:membrane"/>
    <property type="evidence" value="ECO:0007669"/>
    <property type="project" value="InterPro"/>
</dbReference>
<name>A0A3B0UAI9_9ZZZZ</name>
<dbReference type="EMBL" id="UOER01000361">
    <property type="protein sequence ID" value="VAW25313.1"/>
    <property type="molecule type" value="Genomic_DNA"/>
</dbReference>
<feature type="transmembrane region" description="Helical" evidence="1">
    <location>
        <begin position="128"/>
        <end position="146"/>
    </location>
</feature>
<organism evidence="3">
    <name type="scientific">hydrothermal vent metagenome</name>
    <dbReference type="NCBI Taxonomy" id="652676"/>
    <lineage>
        <taxon>unclassified sequences</taxon>
        <taxon>metagenomes</taxon>
        <taxon>ecological metagenomes</taxon>
    </lineage>
</organism>
<feature type="domain" description="EamA" evidence="2">
    <location>
        <begin position="8"/>
        <end position="144"/>
    </location>
</feature>
<evidence type="ECO:0000313" key="3">
    <source>
        <dbReference type="EMBL" id="VAW25313.1"/>
    </source>
</evidence>
<evidence type="ECO:0000259" key="2">
    <source>
        <dbReference type="Pfam" id="PF00892"/>
    </source>
</evidence>
<dbReference type="PANTHER" id="PTHR22911">
    <property type="entry name" value="ACYL-MALONYL CONDENSING ENZYME-RELATED"/>
    <property type="match status" value="1"/>
</dbReference>
<keyword evidence="1" id="KW-1133">Transmembrane helix</keyword>
<feature type="transmembrane region" description="Helical" evidence="1">
    <location>
        <begin position="187"/>
        <end position="208"/>
    </location>
</feature>
<feature type="transmembrane region" description="Helical" evidence="1">
    <location>
        <begin position="7"/>
        <end position="27"/>
    </location>
</feature>
<keyword evidence="1" id="KW-0472">Membrane</keyword>
<dbReference type="InterPro" id="IPR000620">
    <property type="entry name" value="EamA_dom"/>
</dbReference>
<protein>
    <recommendedName>
        <fullName evidence="2">EamA domain-containing protein</fullName>
    </recommendedName>
</protein>
<dbReference type="AlphaFoldDB" id="A0A3B0UAI9"/>
<dbReference type="InterPro" id="IPR037185">
    <property type="entry name" value="EmrE-like"/>
</dbReference>
<sequence length="276" mass="30804">MKISNSIKGFLLALVSVIAVSNVYIFSKAALTEVSIQQFGVYWFGFGLLWILMYAWYRKSYKILKELSIKSYFILVFLGFVEVVGTYFFFKAIHTIPNPTIVSFIGNISPALVITFSFFILKERFNKIEFVGMLLALFGAFVISYKGNASVSDMFIDGAQYILYSSILGGINAVIIKKNIKIIHPVILTISRSLFLLIFSIIALNILGESTVIPTRAVRNIFIGSLLGPFLTVIAGYLALQYIPLSRKAVITSTKGLFVLLGSYLYFGQFPKIIAL</sequence>
<proteinExistence type="predicted"/>
<evidence type="ECO:0000256" key="1">
    <source>
        <dbReference type="SAM" id="Phobius"/>
    </source>
</evidence>
<dbReference type="Pfam" id="PF00892">
    <property type="entry name" value="EamA"/>
    <property type="match status" value="2"/>
</dbReference>
<gene>
    <name evidence="3" type="ORF">MNBD_BACTEROID04-542</name>
</gene>
<feature type="transmembrane region" description="Helical" evidence="1">
    <location>
        <begin position="220"/>
        <end position="240"/>
    </location>
</feature>
<feature type="transmembrane region" description="Helical" evidence="1">
    <location>
        <begin position="101"/>
        <end position="121"/>
    </location>
</feature>